<dbReference type="InterPro" id="IPR017853">
    <property type="entry name" value="GH"/>
</dbReference>
<protein>
    <recommendedName>
        <fullName evidence="11">Beta-galactosidase</fullName>
    </recommendedName>
</protein>
<evidence type="ECO:0000259" key="8">
    <source>
        <dbReference type="Pfam" id="PF16355"/>
    </source>
</evidence>
<evidence type="ECO:0000313" key="10">
    <source>
        <dbReference type="Proteomes" id="UP000033047"/>
    </source>
</evidence>
<dbReference type="InterPro" id="IPR008979">
    <property type="entry name" value="Galactose-bd-like_sf"/>
</dbReference>
<dbReference type="SUPFAM" id="SSF49785">
    <property type="entry name" value="Galactose-binding domain-like"/>
    <property type="match status" value="1"/>
</dbReference>
<proteinExistence type="inferred from homology"/>
<evidence type="ECO:0000256" key="1">
    <source>
        <dbReference type="ARBA" id="ARBA00007401"/>
    </source>
</evidence>
<gene>
    <name evidence="9" type="ORF">HMPREF1535_03002</name>
</gene>
<dbReference type="RefSeq" id="WP_046146707.1">
    <property type="nucleotide sequence ID" value="NZ_KQ033913.1"/>
</dbReference>
<dbReference type="SUPFAM" id="SSF49303">
    <property type="entry name" value="beta-Galactosidase/glucuronidase domain"/>
    <property type="match status" value="1"/>
</dbReference>
<name>A0A0F5J6D4_9BACT</name>
<dbReference type="InterPro" id="IPR032311">
    <property type="entry name" value="DUF4982"/>
</dbReference>
<evidence type="ECO:0000259" key="7">
    <source>
        <dbReference type="Pfam" id="PF02837"/>
    </source>
</evidence>
<evidence type="ECO:0000256" key="3">
    <source>
        <dbReference type="ARBA" id="ARBA00023295"/>
    </source>
</evidence>
<evidence type="ECO:0000256" key="2">
    <source>
        <dbReference type="ARBA" id="ARBA00022801"/>
    </source>
</evidence>
<dbReference type="InterPro" id="IPR006101">
    <property type="entry name" value="Glyco_hydro_2"/>
</dbReference>
<dbReference type="InterPro" id="IPR013783">
    <property type="entry name" value="Ig-like_fold"/>
</dbReference>
<dbReference type="Gene3D" id="3.20.20.80">
    <property type="entry name" value="Glycosidases"/>
    <property type="match status" value="1"/>
</dbReference>
<feature type="domain" description="Glycosyl hydrolases family 2 sugar binding" evidence="7">
    <location>
        <begin position="57"/>
        <end position="194"/>
    </location>
</feature>
<keyword evidence="2" id="KW-0378">Hydrolase</keyword>
<feature type="domain" description="Glycoside hydrolase family 2 catalytic" evidence="6">
    <location>
        <begin position="312"/>
        <end position="514"/>
    </location>
</feature>
<dbReference type="STRING" id="927665.HMPREF1535_03002"/>
<reference evidence="9 10" key="1">
    <citation type="submission" date="2013-04" db="EMBL/GenBank/DDBJ databases">
        <title>The Genome Sequence of Parabacteroides goldsteinii DSM 19448.</title>
        <authorList>
            <consortium name="The Broad Institute Genomics Platform"/>
            <person name="Earl A."/>
            <person name="Ward D."/>
            <person name="Feldgarden M."/>
            <person name="Gevers D."/>
            <person name="Martens E."/>
            <person name="Sakamoto M."/>
            <person name="Benno Y."/>
            <person name="Song Y."/>
            <person name="Liu C."/>
            <person name="Lee J."/>
            <person name="Bolanos M."/>
            <person name="Vaisanen M.L."/>
            <person name="Finegold S.M."/>
            <person name="Walker B."/>
            <person name="Young S."/>
            <person name="Zeng Q."/>
            <person name="Gargeya S."/>
            <person name="Fitzgerald M."/>
            <person name="Haas B."/>
            <person name="Abouelleil A."/>
            <person name="Allen A.W."/>
            <person name="Alvarado L."/>
            <person name="Arachchi H.M."/>
            <person name="Berlin A.M."/>
            <person name="Chapman S.B."/>
            <person name="Gainer-Dewar J."/>
            <person name="Goldberg J."/>
            <person name="Griggs A."/>
            <person name="Gujja S."/>
            <person name="Hansen M."/>
            <person name="Howarth C."/>
            <person name="Imamovic A."/>
            <person name="Ireland A."/>
            <person name="Larimer J."/>
            <person name="McCowan C."/>
            <person name="Murphy C."/>
            <person name="Pearson M."/>
            <person name="Poon T.W."/>
            <person name="Priest M."/>
            <person name="Roberts A."/>
            <person name="Saif S."/>
            <person name="Shea T."/>
            <person name="Sisk P."/>
            <person name="Sykes S."/>
            <person name="Wortman J."/>
            <person name="Nusbaum C."/>
            <person name="Birren B."/>
        </authorList>
    </citation>
    <scope>NUCLEOTIDE SEQUENCE [LARGE SCALE GENOMIC DNA]</scope>
    <source>
        <strain evidence="9 10">DSM 19448</strain>
    </source>
</reference>
<dbReference type="Proteomes" id="UP000033047">
    <property type="component" value="Unassembled WGS sequence"/>
</dbReference>
<evidence type="ECO:0000259" key="6">
    <source>
        <dbReference type="Pfam" id="PF02836"/>
    </source>
</evidence>
<dbReference type="PANTHER" id="PTHR42732:SF1">
    <property type="entry name" value="BETA-MANNOSIDASE"/>
    <property type="match status" value="1"/>
</dbReference>
<keyword evidence="3" id="KW-0326">Glycosidase</keyword>
<dbReference type="SUPFAM" id="SSF51445">
    <property type="entry name" value="(Trans)glycosidases"/>
    <property type="match status" value="1"/>
</dbReference>
<dbReference type="HOGENOM" id="CLU_006501_5_0_10"/>
<dbReference type="InterPro" id="IPR006103">
    <property type="entry name" value="Glyco_hydro_2_cat"/>
</dbReference>
<dbReference type="InterPro" id="IPR036156">
    <property type="entry name" value="Beta-gal/glucu_dom_sf"/>
</dbReference>
<comment type="similarity">
    <text evidence="1">Belongs to the glycosyl hydrolase 2 family.</text>
</comment>
<dbReference type="PATRIC" id="fig|927665.4.peg.3085"/>
<feature type="chain" id="PRO_5002489651" description="Beta-galactosidase" evidence="4">
    <location>
        <begin position="19"/>
        <end position="822"/>
    </location>
</feature>
<dbReference type="Pfam" id="PF02836">
    <property type="entry name" value="Glyco_hydro_2_C"/>
    <property type="match status" value="1"/>
</dbReference>
<dbReference type="GO" id="GO:0004553">
    <property type="term" value="F:hydrolase activity, hydrolyzing O-glycosyl compounds"/>
    <property type="evidence" value="ECO:0007669"/>
    <property type="project" value="InterPro"/>
</dbReference>
<evidence type="ECO:0000313" key="9">
    <source>
        <dbReference type="EMBL" id="KKB53461.1"/>
    </source>
</evidence>
<evidence type="ECO:0000259" key="5">
    <source>
        <dbReference type="Pfam" id="PF00703"/>
    </source>
</evidence>
<dbReference type="GO" id="GO:0005975">
    <property type="term" value="P:carbohydrate metabolic process"/>
    <property type="evidence" value="ECO:0007669"/>
    <property type="project" value="InterPro"/>
</dbReference>
<dbReference type="EMBL" id="AQHV01000014">
    <property type="protein sequence ID" value="KKB53461.1"/>
    <property type="molecule type" value="Genomic_DNA"/>
</dbReference>
<dbReference type="Pfam" id="PF16355">
    <property type="entry name" value="DUF4982"/>
    <property type="match status" value="1"/>
</dbReference>
<dbReference type="Gene3D" id="2.60.40.10">
    <property type="entry name" value="Immunoglobulins"/>
    <property type="match status" value="3"/>
</dbReference>
<dbReference type="Pfam" id="PF00703">
    <property type="entry name" value="Glyco_hydro_2"/>
    <property type="match status" value="1"/>
</dbReference>
<evidence type="ECO:0000256" key="4">
    <source>
        <dbReference type="SAM" id="SignalP"/>
    </source>
</evidence>
<feature type="signal peptide" evidence="4">
    <location>
        <begin position="1"/>
        <end position="18"/>
    </location>
</feature>
<dbReference type="Pfam" id="PF02837">
    <property type="entry name" value="Glyco_hydro_2_N"/>
    <property type="match status" value="1"/>
</dbReference>
<dbReference type="InterPro" id="IPR006104">
    <property type="entry name" value="Glyco_hydro_2_N"/>
</dbReference>
<evidence type="ECO:0008006" key="11">
    <source>
        <dbReference type="Google" id="ProtNLM"/>
    </source>
</evidence>
<dbReference type="Gene3D" id="2.60.120.260">
    <property type="entry name" value="Galactose-binding domain-like"/>
    <property type="match status" value="1"/>
</dbReference>
<dbReference type="PANTHER" id="PTHR42732">
    <property type="entry name" value="BETA-GALACTOSIDASE"/>
    <property type="match status" value="1"/>
</dbReference>
<organism evidence="9 10">
    <name type="scientific">Parabacteroides goldsteinii DSM 19448 = WAL 12034</name>
    <dbReference type="NCBI Taxonomy" id="927665"/>
    <lineage>
        <taxon>Bacteria</taxon>
        <taxon>Pseudomonadati</taxon>
        <taxon>Bacteroidota</taxon>
        <taxon>Bacteroidia</taxon>
        <taxon>Bacteroidales</taxon>
        <taxon>Tannerellaceae</taxon>
        <taxon>Parabacteroides</taxon>
    </lineage>
</organism>
<dbReference type="AlphaFoldDB" id="A0A0F5J6D4"/>
<accession>A0A0F5J6D4</accession>
<dbReference type="InterPro" id="IPR051913">
    <property type="entry name" value="GH2_Domain-Containing"/>
</dbReference>
<sequence length="822" mass="93707">MRNILFSCLFLFCCFSMAGKVPSKQKIRLTDNWEYLKGDLGGIWEVVRPASPGSPETVPIWQKVTLPHCFNAEDAVDPDVNYYQGPGWYKTLLTIDNPYADGRVVLDFEGAGQKTKVYVYTTLVGEHTGGYDGWSVDITEAVKSFMADDKLVKRFKGKIPLSIRCDNSRDLEMIPSDLSDFNLYGGLYRYLNLVYLPKASFEQIRLEPELSANRKEGSVKVKASFYNPMDIRKADVTVSVYDANRKQIFTQTIENVLPLGNQFLTEVKVKNPVLWDVDSPNLYTCELTINADGQTLTAEESFGFRQFEFQEKGPFFLNGRRILLQGTHRHEDHAGVAQAMTEDMMRTEMQLMKDMGVNFIRLGHYQQSDIILQLCDSLGILVWEEIPWCRGGLGGPVYKEQARRMLTNMIDQHHNHPAVIIWGLGNENDWPNDFSEFDKGAIRTFMKELHDLAHSLDDTRMTAIRRCEFCCDIVDVYSPSIWAGWYRGVFTDYKSVSEQEMQKVKRFLHVEWGGDSHARRHSENVFANLKGIESGNGADERAGDASLYGGAARASKDGDWSESYIVRLIDWHLKEQETMPWLTGAAYWPFKDFSTPVRPENPVPYVNQKGVIERDFTPKESYYVFQSYWTTEPMVHIYGHSWPVRWGNQGDRKEILVYSNCDEVELFMNGVSQGVKKRNSQDYPAAGLRWNCVYEEGKNEIRAVAVKGKTKITDEISQEYQTAKWGEEASVTVHIVSREGDMALLEAQLYDKEGVRCLDSKKYIEFELVGDGTLIQNQGTSTGSRKVQAYNGRARIKVNLNKGKSIVAVKSEGIPTVFMEIQ</sequence>
<dbReference type="PRINTS" id="PR00132">
    <property type="entry name" value="GLHYDRLASE2"/>
</dbReference>
<dbReference type="InterPro" id="IPR006102">
    <property type="entry name" value="Ig-like_GH2"/>
</dbReference>
<feature type="domain" description="Glycoside hydrolase family 2 immunoglobulin-like beta-sandwich" evidence="5">
    <location>
        <begin position="201"/>
        <end position="305"/>
    </location>
</feature>
<keyword evidence="4" id="KW-0732">Signal</keyword>
<comment type="caution">
    <text evidence="9">The sequence shown here is derived from an EMBL/GenBank/DDBJ whole genome shotgun (WGS) entry which is preliminary data.</text>
</comment>
<feature type="domain" description="DUF4982" evidence="8">
    <location>
        <begin position="651"/>
        <end position="709"/>
    </location>
</feature>